<name>A0A1Y5TRF3_9RHOB</name>
<dbReference type="OrthoDB" id="5184300at2"/>
<evidence type="ECO:0000313" key="1">
    <source>
        <dbReference type="EMBL" id="SLN67991.1"/>
    </source>
</evidence>
<reference evidence="1 2" key="1">
    <citation type="submission" date="2017-03" db="EMBL/GenBank/DDBJ databases">
        <authorList>
            <person name="Afonso C.L."/>
            <person name="Miller P.J."/>
            <person name="Scott M.A."/>
            <person name="Spackman E."/>
            <person name="Goraichik I."/>
            <person name="Dimitrov K.M."/>
            <person name="Suarez D.L."/>
            <person name="Swayne D.E."/>
        </authorList>
    </citation>
    <scope>NUCLEOTIDE SEQUENCE [LARGE SCALE GENOMIC DNA]</scope>
    <source>
        <strain evidence="1 2">CECT 7971</strain>
    </source>
</reference>
<dbReference type="Proteomes" id="UP000193307">
    <property type="component" value="Unassembled WGS sequence"/>
</dbReference>
<evidence type="ECO:0000313" key="2">
    <source>
        <dbReference type="Proteomes" id="UP000193307"/>
    </source>
</evidence>
<protein>
    <submittedName>
        <fullName evidence="1">Uncharacterized protein</fullName>
    </submittedName>
</protein>
<organism evidence="1 2">
    <name type="scientific">Pacificibacter marinus</name>
    <dbReference type="NCBI Taxonomy" id="658057"/>
    <lineage>
        <taxon>Bacteria</taxon>
        <taxon>Pseudomonadati</taxon>
        <taxon>Pseudomonadota</taxon>
        <taxon>Alphaproteobacteria</taxon>
        <taxon>Rhodobacterales</taxon>
        <taxon>Roseobacteraceae</taxon>
        <taxon>Pacificibacter</taxon>
    </lineage>
</organism>
<accession>A0A1Y5TRF3</accession>
<gene>
    <name evidence="1" type="ORF">PAM7971_03609</name>
</gene>
<proteinExistence type="predicted"/>
<dbReference type="AlphaFoldDB" id="A0A1Y5TRF3"/>
<keyword evidence="2" id="KW-1185">Reference proteome</keyword>
<dbReference type="EMBL" id="FWFW01000016">
    <property type="protein sequence ID" value="SLN67991.1"/>
    <property type="molecule type" value="Genomic_DNA"/>
</dbReference>
<dbReference type="RefSeq" id="WP_085850677.1">
    <property type="nucleotide sequence ID" value="NZ_FNZV01000003.1"/>
</dbReference>
<sequence>MTTLAVELSVDSRGPCAIYIASDSRITWGDSGKRWDAAQKTFISNTSADIFGYCGSAFVPTQVLNQVARQIEAGILFDARASADERHGRWLNTIKASISNSSSAQFFDFSILHGARDGVGIGCTFHLWKSTFTAKSKEWKEKKIPINTEKSYFVSLDGTGASHLRTRIKATDDTQTKSTSRGAFQQFFQSLKDGDDDFSGGAPQVVGIFRVREPQHFGLVWKDSRYYCGSEVVAGSNFNKILWFNELFERADGRTKKLLKGAQKH</sequence>